<dbReference type="GO" id="GO:0140359">
    <property type="term" value="F:ABC-type transporter activity"/>
    <property type="evidence" value="ECO:0007669"/>
    <property type="project" value="InterPro"/>
</dbReference>
<dbReference type="PROSITE" id="PS00211">
    <property type="entry name" value="ABC_TRANSPORTER_1"/>
    <property type="match status" value="1"/>
</dbReference>
<feature type="domain" description="ABC transporter" evidence="10">
    <location>
        <begin position="329"/>
        <end position="564"/>
    </location>
</feature>
<dbReference type="PANTHER" id="PTHR24221">
    <property type="entry name" value="ATP-BINDING CASSETTE SUB-FAMILY B"/>
    <property type="match status" value="1"/>
</dbReference>
<evidence type="ECO:0000313" key="13">
    <source>
        <dbReference type="Proteomes" id="UP000250744"/>
    </source>
</evidence>
<dbReference type="GO" id="GO:0005886">
    <property type="term" value="C:plasma membrane"/>
    <property type="evidence" value="ECO:0007669"/>
    <property type="project" value="UniProtKB-SubCell"/>
</dbReference>
<evidence type="ECO:0000259" key="10">
    <source>
        <dbReference type="PROSITE" id="PS50893"/>
    </source>
</evidence>
<dbReference type="RefSeq" id="WP_112158523.1">
    <property type="nucleotide sequence ID" value="NZ_QKRX01000004.1"/>
</dbReference>
<keyword evidence="2" id="KW-0813">Transport</keyword>
<evidence type="ECO:0000256" key="9">
    <source>
        <dbReference type="SAM" id="Phobius"/>
    </source>
</evidence>
<comment type="caution">
    <text evidence="12">The sequence shown here is derived from an EMBL/GenBank/DDBJ whole genome shotgun (WGS) entry which is preliminary data.</text>
</comment>
<feature type="transmembrane region" description="Helical" evidence="9">
    <location>
        <begin position="20"/>
        <end position="44"/>
    </location>
</feature>
<dbReference type="InterPro" id="IPR047957">
    <property type="entry name" value="ABC_AprD-like_6TM"/>
</dbReference>
<accession>A0A364NN04</accession>
<feature type="domain" description="ABC transmembrane type-1" evidence="11">
    <location>
        <begin position="22"/>
        <end position="298"/>
    </location>
</feature>
<feature type="transmembrane region" description="Helical" evidence="9">
    <location>
        <begin position="153"/>
        <end position="172"/>
    </location>
</feature>
<keyword evidence="5" id="KW-0547">Nucleotide-binding</keyword>
<keyword evidence="8 9" id="KW-0472">Membrane</keyword>
<keyword evidence="7 9" id="KW-1133">Transmembrane helix</keyword>
<dbReference type="InterPro" id="IPR017871">
    <property type="entry name" value="ABC_transporter-like_CS"/>
</dbReference>
<evidence type="ECO:0000256" key="2">
    <source>
        <dbReference type="ARBA" id="ARBA00022448"/>
    </source>
</evidence>
<dbReference type="CDD" id="cd18586">
    <property type="entry name" value="ABC_6TM_PrtD_like"/>
    <property type="match status" value="1"/>
</dbReference>
<dbReference type="InterPro" id="IPR010128">
    <property type="entry name" value="ATPase_T1SS_PrtD-like"/>
</dbReference>
<dbReference type="Pfam" id="PF00005">
    <property type="entry name" value="ABC_tran"/>
    <property type="match status" value="1"/>
</dbReference>
<dbReference type="InterPro" id="IPR027417">
    <property type="entry name" value="P-loop_NTPase"/>
</dbReference>
<dbReference type="InterPro" id="IPR003593">
    <property type="entry name" value="AAA+_ATPase"/>
</dbReference>
<evidence type="ECO:0000256" key="5">
    <source>
        <dbReference type="ARBA" id="ARBA00022741"/>
    </source>
</evidence>
<proteinExistence type="predicted"/>
<dbReference type="GO" id="GO:0005524">
    <property type="term" value="F:ATP binding"/>
    <property type="evidence" value="ECO:0007669"/>
    <property type="project" value="UniProtKB-KW"/>
</dbReference>
<dbReference type="OrthoDB" id="9806127at2"/>
<dbReference type="FunFam" id="3.40.50.300:FF:001444">
    <property type="entry name" value="ABC transporter ATP-binding protein"/>
    <property type="match status" value="1"/>
</dbReference>
<dbReference type="InterPro" id="IPR011527">
    <property type="entry name" value="ABC1_TM_dom"/>
</dbReference>
<dbReference type="EMBL" id="QKRX01000004">
    <property type="protein sequence ID" value="RAU18414.1"/>
    <property type="molecule type" value="Genomic_DNA"/>
</dbReference>
<feature type="transmembrane region" description="Helical" evidence="9">
    <location>
        <begin position="126"/>
        <end position="147"/>
    </location>
</feature>
<dbReference type="GO" id="GO:0016887">
    <property type="term" value="F:ATP hydrolysis activity"/>
    <property type="evidence" value="ECO:0007669"/>
    <property type="project" value="InterPro"/>
</dbReference>
<dbReference type="Proteomes" id="UP000250744">
    <property type="component" value="Unassembled WGS sequence"/>
</dbReference>
<keyword evidence="6" id="KW-0067">ATP-binding</keyword>
<dbReference type="Gene3D" id="1.20.1560.10">
    <property type="entry name" value="ABC transporter type 1, transmembrane domain"/>
    <property type="match status" value="1"/>
</dbReference>
<dbReference type="GO" id="GO:0030253">
    <property type="term" value="P:protein secretion by the type I secretion system"/>
    <property type="evidence" value="ECO:0007669"/>
    <property type="project" value="InterPro"/>
</dbReference>
<dbReference type="SMART" id="SM00382">
    <property type="entry name" value="AAA"/>
    <property type="match status" value="1"/>
</dbReference>
<evidence type="ECO:0000259" key="11">
    <source>
        <dbReference type="PROSITE" id="PS50929"/>
    </source>
</evidence>
<dbReference type="SUPFAM" id="SSF52540">
    <property type="entry name" value="P-loop containing nucleoside triphosphate hydrolases"/>
    <property type="match status" value="1"/>
</dbReference>
<keyword evidence="3" id="KW-1003">Cell membrane</keyword>
<evidence type="ECO:0000256" key="6">
    <source>
        <dbReference type="ARBA" id="ARBA00022840"/>
    </source>
</evidence>
<dbReference type="PROSITE" id="PS50893">
    <property type="entry name" value="ABC_TRANSPORTER_2"/>
    <property type="match status" value="1"/>
</dbReference>
<evidence type="ECO:0000256" key="1">
    <source>
        <dbReference type="ARBA" id="ARBA00004651"/>
    </source>
</evidence>
<dbReference type="GO" id="GO:0030256">
    <property type="term" value="C:type I protein secretion system complex"/>
    <property type="evidence" value="ECO:0007669"/>
    <property type="project" value="InterPro"/>
</dbReference>
<evidence type="ECO:0000256" key="8">
    <source>
        <dbReference type="ARBA" id="ARBA00023136"/>
    </source>
</evidence>
<dbReference type="InterPro" id="IPR039421">
    <property type="entry name" value="Type_1_exporter"/>
</dbReference>
<dbReference type="SUPFAM" id="SSF90123">
    <property type="entry name" value="ABC transporter transmembrane region"/>
    <property type="match status" value="1"/>
</dbReference>
<dbReference type="FunFam" id="1.20.1560.10:FF:000109">
    <property type="entry name" value="Alkaline protease secretion ATP-binding protein aprD"/>
    <property type="match status" value="1"/>
</dbReference>
<reference evidence="12 13" key="1">
    <citation type="submission" date="2018-06" db="EMBL/GenBank/DDBJ databases">
        <title>Nitrincola tibetense sp. nov., isolated from Lake XuguoCo on Tibetan Plateau.</title>
        <authorList>
            <person name="Xing P."/>
        </authorList>
    </citation>
    <scope>NUCLEOTIDE SEQUENCE [LARGE SCALE GENOMIC DNA]</scope>
    <source>
        <strain evidence="13">xg18</strain>
    </source>
</reference>
<evidence type="ECO:0000256" key="4">
    <source>
        <dbReference type="ARBA" id="ARBA00022692"/>
    </source>
</evidence>
<dbReference type="GO" id="GO:0034040">
    <property type="term" value="F:ATPase-coupled lipid transmembrane transporter activity"/>
    <property type="evidence" value="ECO:0007669"/>
    <property type="project" value="TreeGrafter"/>
</dbReference>
<gene>
    <name evidence="12" type="ORF">DN062_06460</name>
</gene>
<keyword evidence="4 9" id="KW-0812">Transmembrane</keyword>
<keyword evidence="13" id="KW-1185">Reference proteome</keyword>
<dbReference type="AlphaFoldDB" id="A0A364NN04"/>
<dbReference type="InterPro" id="IPR036640">
    <property type="entry name" value="ABC1_TM_sf"/>
</dbReference>
<dbReference type="Pfam" id="PF00664">
    <property type="entry name" value="ABC_membrane"/>
    <property type="match status" value="1"/>
</dbReference>
<evidence type="ECO:0000256" key="3">
    <source>
        <dbReference type="ARBA" id="ARBA00022475"/>
    </source>
</evidence>
<dbReference type="PANTHER" id="PTHR24221:SF248">
    <property type="entry name" value="ABC TRANSPORTER TRANSMEMBRANE REGION"/>
    <property type="match status" value="1"/>
</dbReference>
<evidence type="ECO:0000313" key="12">
    <source>
        <dbReference type="EMBL" id="RAU18414.1"/>
    </source>
</evidence>
<feature type="transmembrane region" description="Helical" evidence="9">
    <location>
        <begin position="56"/>
        <end position="76"/>
    </location>
</feature>
<dbReference type="CDD" id="cd03246">
    <property type="entry name" value="ABCC_Protease_Secretion"/>
    <property type="match status" value="1"/>
</dbReference>
<dbReference type="Gene3D" id="3.40.50.300">
    <property type="entry name" value="P-loop containing nucleotide triphosphate hydrolases"/>
    <property type="match status" value="1"/>
</dbReference>
<protein>
    <submittedName>
        <fullName evidence="12">Type I secretion system permease/ATPase</fullName>
    </submittedName>
</protein>
<dbReference type="NCBIfam" id="TIGR01842">
    <property type="entry name" value="type_I_sec_PrtD"/>
    <property type="match status" value="1"/>
</dbReference>
<dbReference type="PROSITE" id="PS50929">
    <property type="entry name" value="ABC_TM1F"/>
    <property type="match status" value="1"/>
</dbReference>
<comment type="subcellular location">
    <subcellularLocation>
        <location evidence="1">Cell membrane</location>
        <topology evidence="1">Multi-pass membrane protein</topology>
    </subcellularLocation>
</comment>
<dbReference type="InterPro" id="IPR003439">
    <property type="entry name" value="ABC_transporter-like_ATP-bd"/>
</dbReference>
<organism evidence="12 13">
    <name type="scientific">Nitrincola tibetensis</name>
    <dbReference type="NCBI Taxonomy" id="2219697"/>
    <lineage>
        <taxon>Bacteria</taxon>
        <taxon>Pseudomonadati</taxon>
        <taxon>Pseudomonadota</taxon>
        <taxon>Gammaproteobacteria</taxon>
        <taxon>Oceanospirillales</taxon>
        <taxon>Oceanospirillaceae</taxon>
        <taxon>Nitrincola</taxon>
    </lineage>
</organism>
<evidence type="ECO:0000256" key="7">
    <source>
        <dbReference type="ARBA" id="ARBA00022989"/>
    </source>
</evidence>
<sequence>MREKQTELDSAIQRCRSSFIHVGVFSLCINLLMLVPALYMLQVYDRVIASGSESTLLMLTLIMVVLLTTMGILEWVRSSIMQKVSNRLNHQLSPKMFNVSYRQALYSGGTLVSSQPLKDLNGIRQFLSSNGLFAFFDSPWVPVYIFILYLFHPWLGSMALASVIVLTGLAVINEKVTQAAQAAANKELTQAASSVSKNLHNAEVIESMGMLSHIRNRWSIKNKSAQAFQILANERAAVLSSISKTFRIVIQSLVLGLGAYLALQQAISPGMMIAGSILLGRALAPIDQMIGVWKQFITVREQYARLRDTIESDIGPHEQMSLPEPVGEITAENAVICAPGSRVPILKGLSFYVAPGDMIGVIGPSAAGKSTFARALLGIWPALSGKIRLDGADIFTWDREQLGPHIGYLPQDIELFEGTISDNIARFGKADPKEVVTAARLAGVHDMILRLPDGYDTYISAQGGTLSGGQRQRIGLARALYGKPKFVVLDEPNSNLDHQGEAALAQTLKYLKRIHATVFIITHRTNVLSLVDKLMVLNQGTLTLYGPRDRVIAELNKANAGQISQQNSPTTSDTKEAE</sequence>
<name>A0A364NN04_9GAMM</name>